<keyword evidence="9 14" id="KW-1133">Transmembrane helix</keyword>
<keyword evidence="4" id="KW-1003">Cell membrane</keyword>
<dbReference type="GO" id="GO:0030295">
    <property type="term" value="F:protein kinase activator activity"/>
    <property type="evidence" value="ECO:0007669"/>
    <property type="project" value="TreeGrafter"/>
</dbReference>
<dbReference type="SUPFAM" id="SSF55785">
    <property type="entry name" value="PYP-like sensor domain (PAS domain)"/>
    <property type="match status" value="1"/>
</dbReference>
<dbReference type="InterPro" id="IPR003661">
    <property type="entry name" value="HisK_dim/P_dom"/>
</dbReference>
<reference evidence="17" key="1">
    <citation type="submission" date="2016-10" db="EMBL/GenBank/DDBJ databases">
        <authorList>
            <person name="Varghese N."/>
            <person name="Submissions S."/>
        </authorList>
    </citation>
    <scope>NUCLEOTIDE SEQUENCE [LARGE SCALE GENOMIC DNA]</scope>
    <source>
        <strain evidence="17">DSM 22127</strain>
    </source>
</reference>
<comment type="subcellular location">
    <subcellularLocation>
        <location evidence="2">Cell membrane</location>
        <topology evidence="2">Multi-pass membrane protein</topology>
    </subcellularLocation>
</comment>
<feature type="transmembrane region" description="Helical" evidence="14">
    <location>
        <begin position="254"/>
        <end position="272"/>
    </location>
</feature>
<keyword evidence="6" id="KW-0808">Transferase</keyword>
<evidence type="ECO:0000256" key="9">
    <source>
        <dbReference type="ARBA" id="ARBA00022989"/>
    </source>
</evidence>
<dbReference type="GO" id="GO:0000156">
    <property type="term" value="F:phosphorelay response regulator activity"/>
    <property type="evidence" value="ECO:0007669"/>
    <property type="project" value="TreeGrafter"/>
</dbReference>
<feature type="transmembrane region" description="Helical" evidence="14">
    <location>
        <begin position="284"/>
        <end position="304"/>
    </location>
</feature>
<organism evidence="16 17">
    <name type="scientific">Nocardioides scoriae</name>
    <dbReference type="NCBI Taxonomy" id="642780"/>
    <lineage>
        <taxon>Bacteria</taxon>
        <taxon>Bacillati</taxon>
        <taxon>Actinomycetota</taxon>
        <taxon>Actinomycetes</taxon>
        <taxon>Propionibacteriales</taxon>
        <taxon>Nocardioidaceae</taxon>
        <taxon>Nocardioides</taxon>
    </lineage>
</organism>
<dbReference type="OrthoDB" id="5241402at2"/>
<feature type="transmembrane region" description="Helical" evidence="14">
    <location>
        <begin position="12"/>
        <end position="33"/>
    </location>
</feature>
<evidence type="ECO:0000256" key="8">
    <source>
        <dbReference type="ARBA" id="ARBA00022777"/>
    </source>
</evidence>
<evidence type="ECO:0000256" key="5">
    <source>
        <dbReference type="ARBA" id="ARBA00022553"/>
    </source>
</evidence>
<dbReference type="Gene3D" id="3.30.565.10">
    <property type="entry name" value="Histidine kinase-like ATPase, C-terminal domain"/>
    <property type="match status" value="1"/>
</dbReference>
<dbReference type="InterPro" id="IPR007895">
    <property type="entry name" value="MASE1"/>
</dbReference>
<dbReference type="InterPro" id="IPR036097">
    <property type="entry name" value="HisK_dim/P_sf"/>
</dbReference>
<feature type="transmembrane region" description="Helical" evidence="14">
    <location>
        <begin position="87"/>
        <end position="105"/>
    </location>
</feature>
<feature type="region of interest" description="Disordered" evidence="13">
    <location>
        <begin position="731"/>
        <end position="751"/>
    </location>
</feature>
<evidence type="ECO:0000313" key="16">
    <source>
        <dbReference type="EMBL" id="SDS36361.1"/>
    </source>
</evidence>
<evidence type="ECO:0000259" key="15">
    <source>
        <dbReference type="PROSITE" id="PS50109"/>
    </source>
</evidence>
<keyword evidence="10" id="KW-0902">Two-component regulatory system</keyword>
<evidence type="ECO:0000256" key="14">
    <source>
        <dbReference type="SAM" id="Phobius"/>
    </source>
</evidence>
<dbReference type="InterPro" id="IPR005467">
    <property type="entry name" value="His_kinase_dom"/>
</dbReference>
<dbReference type="GO" id="GO:0007234">
    <property type="term" value="P:osmosensory signaling via phosphorelay pathway"/>
    <property type="evidence" value="ECO:0007669"/>
    <property type="project" value="TreeGrafter"/>
</dbReference>
<evidence type="ECO:0000256" key="6">
    <source>
        <dbReference type="ARBA" id="ARBA00022679"/>
    </source>
</evidence>
<dbReference type="InterPro" id="IPR050351">
    <property type="entry name" value="BphY/WalK/GraS-like"/>
</dbReference>
<dbReference type="SMART" id="SM00388">
    <property type="entry name" value="HisKA"/>
    <property type="match status" value="1"/>
</dbReference>
<evidence type="ECO:0000256" key="12">
    <source>
        <dbReference type="ARBA" id="ARBA00039401"/>
    </source>
</evidence>
<accession>A0A1H1RKS3</accession>
<evidence type="ECO:0000256" key="10">
    <source>
        <dbReference type="ARBA" id="ARBA00023012"/>
    </source>
</evidence>
<name>A0A1H1RKS3_9ACTN</name>
<dbReference type="GO" id="GO:0005886">
    <property type="term" value="C:plasma membrane"/>
    <property type="evidence" value="ECO:0007669"/>
    <property type="project" value="UniProtKB-SubCell"/>
</dbReference>
<dbReference type="PROSITE" id="PS50109">
    <property type="entry name" value="HIS_KIN"/>
    <property type="match status" value="1"/>
</dbReference>
<dbReference type="GO" id="GO:0000155">
    <property type="term" value="F:phosphorelay sensor kinase activity"/>
    <property type="evidence" value="ECO:0007669"/>
    <property type="project" value="InterPro"/>
</dbReference>
<dbReference type="SUPFAM" id="SSF55874">
    <property type="entry name" value="ATPase domain of HSP90 chaperone/DNA topoisomerase II/histidine kinase"/>
    <property type="match status" value="1"/>
</dbReference>
<evidence type="ECO:0000256" key="7">
    <source>
        <dbReference type="ARBA" id="ARBA00022692"/>
    </source>
</evidence>
<evidence type="ECO:0000256" key="11">
    <source>
        <dbReference type="ARBA" id="ARBA00023136"/>
    </source>
</evidence>
<dbReference type="InterPro" id="IPR035965">
    <property type="entry name" value="PAS-like_dom_sf"/>
</dbReference>
<dbReference type="Gene3D" id="1.10.287.130">
    <property type="match status" value="1"/>
</dbReference>
<keyword evidence="17" id="KW-1185">Reference proteome</keyword>
<dbReference type="PANTHER" id="PTHR42878">
    <property type="entry name" value="TWO-COMPONENT HISTIDINE KINASE"/>
    <property type="match status" value="1"/>
</dbReference>
<sequence length="751" mass="76771">MADFRRAPVRGHTAGSLAWALLYVAVMALGRLVVLPETGLALFWPAAGVAALWLLRGATRREVVLDGALLAAATALFFWHLGPPAALLLAGANLVQALVVRWALARAEGRSPTSSLRPRLERAADLLRLAAASLGAAVVGSALGTPASWALTGELSWSTTPVWVVRNACALYVLVAVVLALRGPGPDPDAPRLALTAEPRARAGLELAAVVLATTGLGSLVFGADQQLPVTYLVLVTSAWIGFRFVPGVGALHCLGFGTLAVVVTLLGWGPFAALPDPSVRAVALQLFAAVTTSLVLLLALGVAERAALARQLRLSESSATARARLLGAVTEALTDGLCVSDSWGHVVMANSAAATLGGADADGRHVHDPADVGLTRVDGSAVPPGELPHARALRGESVPATDVVRVDPLTGAETVLSVTAVPLHHGEPDEAGAEHPMAVVLLRDVTRERADSRVLQSFAGVVAHDLKNPLTGVLTWGEVARDQLAEARPGLAALGRDDTADAVLASLERIHGAATRMDRLIDDLLGYTVAGSAELNPTCLDLDALLVDVVRDLGLGGGDRGHDGPAPADDGTGGPLVQVGPLGRVRADEVLTRQLFANLLGNAVKYVAPGVRPHVRVTGQVVGEDLEVRVVDNGVGIPRADRGKVFDSFFRSAATGDYPGTGLGLAICRQAVTRHGGRIAAYDGPGTAAGPGGPGTTIVLTLPLDVATGAGAAPGGTAAVDSVALAAALPSEGSGHGDDPLAPSPLRPTD</sequence>
<evidence type="ECO:0000256" key="3">
    <source>
        <dbReference type="ARBA" id="ARBA00012438"/>
    </source>
</evidence>
<keyword evidence="5" id="KW-0597">Phosphoprotein</keyword>
<dbReference type="Pfam" id="PF05231">
    <property type="entry name" value="MASE1"/>
    <property type="match status" value="1"/>
</dbReference>
<protein>
    <recommendedName>
        <fullName evidence="12">Sensor-like histidine kinase SenX3</fullName>
        <ecNumber evidence="3">2.7.13.3</ecNumber>
    </recommendedName>
</protein>
<feature type="transmembrane region" description="Helical" evidence="14">
    <location>
        <begin position="63"/>
        <end position="81"/>
    </location>
</feature>
<gene>
    <name evidence="16" type="ORF">SAMN04488570_1716</name>
</gene>
<dbReference type="CDD" id="cd00075">
    <property type="entry name" value="HATPase"/>
    <property type="match status" value="1"/>
</dbReference>
<dbReference type="SMART" id="SM00387">
    <property type="entry name" value="HATPase_c"/>
    <property type="match status" value="1"/>
</dbReference>
<dbReference type="CDD" id="cd00082">
    <property type="entry name" value="HisKA"/>
    <property type="match status" value="1"/>
</dbReference>
<evidence type="ECO:0000256" key="1">
    <source>
        <dbReference type="ARBA" id="ARBA00000085"/>
    </source>
</evidence>
<dbReference type="Pfam" id="PF02518">
    <property type="entry name" value="HATPase_c"/>
    <property type="match status" value="1"/>
</dbReference>
<feature type="domain" description="Histidine kinase" evidence="15">
    <location>
        <begin position="462"/>
        <end position="707"/>
    </location>
</feature>
<evidence type="ECO:0000313" key="17">
    <source>
        <dbReference type="Proteomes" id="UP000198859"/>
    </source>
</evidence>
<dbReference type="EC" id="2.7.13.3" evidence="3"/>
<dbReference type="InterPro" id="IPR003594">
    <property type="entry name" value="HATPase_dom"/>
</dbReference>
<dbReference type="RefSeq" id="WP_091728432.1">
    <property type="nucleotide sequence ID" value="NZ_LT629757.1"/>
</dbReference>
<feature type="transmembrane region" description="Helical" evidence="14">
    <location>
        <begin position="203"/>
        <end position="224"/>
    </location>
</feature>
<dbReference type="PRINTS" id="PR00344">
    <property type="entry name" value="BCTRLSENSOR"/>
</dbReference>
<evidence type="ECO:0000256" key="4">
    <source>
        <dbReference type="ARBA" id="ARBA00022475"/>
    </source>
</evidence>
<evidence type="ECO:0000256" key="13">
    <source>
        <dbReference type="SAM" id="MobiDB-lite"/>
    </source>
</evidence>
<dbReference type="PANTHER" id="PTHR42878:SF15">
    <property type="entry name" value="BACTERIOPHYTOCHROME"/>
    <property type="match status" value="1"/>
</dbReference>
<dbReference type="Gene3D" id="3.30.450.20">
    <property type="entry name" value="PAS domain"/>
    <property type="match status" value="1"/>
</dbReference>
<evidence type="ECO:0000256" key="2">
    <source>
        <dbReference type="ARBA" id="ARBA00004651"/>
    </source>
</evidence>
<dbReference type="AlphaFoldDB" id="A0A1H1RKS3"/>
<dbReference type="Proteomes" id="UP000198859">
    <property type="component" value="Chromosome I"/>
</dbReference>
<dbReference type="InterPro" id="IPR004358">
    <property type="entry name" value="Sig_transdc_His_kin-like_C"/>
</dbReference>
<dbReference type="STRING" id="642780.SAMN04488570_1716"/>
<dbReference type="Pfam" id="PF00512">
    <property type="entry name" value="HisKA"/>
    <property type="match status" value="1"/>
</dbReference>
<keyword evidence="11 14" id="KW-0472">Membrane</keyword>
<dbReference type="InterPro" id="IPR036890">
    <property type="entry name" value="HATPase_C_sf"/>
</dbReference>
<keyword evidence="8 16" id="KW-0418">Kinase</keyword>
<keyword evidence="7 14" id="KW-0812">Transmembrane</keyword>
<feature type="transmembrane region" description="Helical" evidence="14">
    <location>
        <begin position="163"/>
        <end position="182"/>
    </location>
</feature>
<proteinExistence type="predicted"/>
<feature type="transmembrane region" description="Helical" evidence="14">
    <location>
        <begin position="126"/>
        <end position="151"/>
    </location>
</feature>
<feature type="transmembrane region" description="Helical" evidence="14">
    <location>
        <begin position="39"/>
        <end position="56"/>
    </location>
</feature>
<dbReference type="EMBL" id="LT629757">
    <property type="protein sequence ID" value="SDS36361.1"/>
    <property type="molecule type" value="Genomic_DNA"/>
</dbReference>
<comment type="catalytic activity">
    <reaction evidence="1">
        <text>ATP + protein L-histidine = ADP + protein N-phospho-L-histidine.</text>
        <dbReference type="EC" id="2.7.13.3"/>
    </reaction>
</comment>
<dbReference type="SUPFAM" id="SSF47384">
    <property type="entry name" value="Homodimeric domain of signal transducing histidine kinase"/>
    <property type="match status" value="1"/>
</dbReference>